<proteinExistence type="inferred from homology"/>
<dbReference type="PANTHER" id="PTHR24006:SF933">
    <property type="entry name" value="UBA DOMAIN-CONTAINING PROTEIN"/>
    <property type="match status" value="1"/>
</dbReference>
<feature type="compositionally biased region" description="Low complexity" evidence="5">
    <location>
        <begin position="1"/>
        <end position="11"/>
    </location>
</feature>
<dbReference type="Proteomes" id="UP000025227">
    <property type="component" value="Unplaced"/>
</dbReference>
<evidence type="ECO:0000259" key="7">
    <source>
        <dbReference type="PROSITE" id="PS50235"/>
    </source>
</evidence>
<organism evidence="8 9">
    <name type="scientific">Haemonchus contortus</name>
    <name type="common">Barber pole worm</name>
    <dbReference type="NCBI Taxonomy" id="6289"/>
    <lineage>
        <taxon>Eukaryota</taxon>
        <taxon>Metazoa</taxon>
        <taxon>Ecdysozoa</taxon>
        <taxon>Nematoda</taxon>
        <taxon>Chromadorea</taxon>
        <taxon>Rhabditida</taxon>
        <taxon>Rhabditina</taxon>
        <taxon>Rhabditomorpha</taxon>
        <taxon>Strongyloidea</taxon>
        <taxon>Trichostrongylidae</taxon>
        <taxon>Haemonchus</taxon>
    </lineage>
</organism>
<evidence type="ECO:0000313" key="8">
    <source>
        <dbReference type="Proteomes" id="UP000025227"/>
    </source>
</evidence>
<dbReference type="SUPFAM" id="SSF46934">
    <property type="entry name" value="UBA-like"/>
    <property type="match status" value="1"/>
</dbReference>
<feature type="region of interest" description="Disordered" evidence="5">
    <location>
        <begin position="72"/>
        <end position="91"/>
    </location>
</feature>
<evidence type="ECO:0000256" key="2">
    <source>
        <dbReference type="ARBA" id="ARBA00022670"/>
    </source>
</evidence>
<comment type="similarity">
    <text evidence="1">Belongs to the peptidase C19 family.</text>
</comment>
<feature type="region of interest" description="Disordered" evidence="5">
    <location>
        <begin position="2510"/>
        <end position="2539"/>
    </location>
</feature>
<reference evidence="9" key="1">
    <citation type="submission" date="2020-12" db="UniProtKB">
        <authorList>
            <consortium name="WormBaseParasite"/>
        </authorList>
    </citation>
    <scope>IDENTIFICATION</scope>
    <source>
        <strain evidence="9">MHco3</strain>
    </source>
</reference>
<dbReference type="InterPro" id="IPR001394">
    <property type="entry name" value="Peptidase_C19_UCH"/>
</dbReference>
<dbReference type="InterPro" id="IPR056850">
    <property type="entry name" value="ARM_UBP34_24_USP9X_Y"/>
</dbReference>
<evidence type="ECO:0000256" key="3">
    <source>
        <dbReference type="ARBA" id="ARBA00022786"/>
    </source>
</evidence>
<name>A0A7I5E885_HAECO</name>
<dbReference type="OrthoDB" id="289038at2759"/>
<dbReference type="PROSITE" id="PS50235">
    <property type="entry name" value="USP_3"/>
    <property type="match status" value="1"/>
</dbReference>
<accession>A0A7I5E885</accession>
<dbReference type="GO" id="GO:0006508">
    <property type="term" value="P:proteolysis"/>
    <property type="evidence" value="ECO:0007669"/>
    <property type="project" value="UniProtKB-KW"/>
</dbReference>
<evidence type="ECO:0000256" key="4">
    <source>
        <dbReference type="ARBA" id="ARBA00022801"/>
    </source>
</evidence>
<dbReference type="InterPro" id="IPR009060">
    <property type="entry name" value="UBA-like_sf"/>
</dbReference>
<dbReference type="WBParaSite" id="HCON_00061390-00001">
    <property type="protein sequence ID" value="HCON_00061390-00001"/>
    <property type="gene ID" value="HCON_00061390"/>
</dbReference>
<feature type="region of interest" description="Disordered" evidence="5">
    <location>
        <begin position="1"/>
        <end position="20"/>
    </location>
</feature>
<feature type="compositionally biased region" description="Basic and acidic residues" evidence="5">
    <location>
        <begin position="1870"/>
        <end position="1879"/>
    </location>
</feature>
<dbReference type="Pfam" id="PF00443">
    <property type="entry name" value="UCH"/>
    <property type="match status" value="1"/>
</dbReference>
<feature type="domain" description="USP" evidence="7">
    <location>
        <begin position="1609"/>
        <end position="2004"/>
    </location>
</feature>
<dbReference type="GO" id="GO:0005634">
    <property type="term" value="C:nucleus"/>
    <property type="evidence" value="ECO:0007669"/>
    <property type="project" value="TreeGrafter"/>
</dbReference>
<keyword evidence="8" id="KW-1185">Reference proteome</keyword>
<feature type="region of interest" description="Disordered" evidence="5">
    <location>
        <begin position="1867"/>
        <end position="1894"/>
    </location>
</feature>
<evidence type="ECO:0000256" key="1">
    <source>
        <dbReference type="ARBA" id="ARBA00009085"/>
    </source>
</evidence>
<evidence type="ECO:0000313" key="9">
    <source>
        <dbReference type="WBParaSite" id="HCON_00061390-00001"/>
    </source>
</evidence>
<dbReference type="InterPro" id="IPR028889">
    <property type="entry name" value="USP"/>
</dbReference>
<dbReference type="InterPro" id="IPR018200">
    <property type="entry name" value="USP_CS"/>
</dbReference>
<evidence type="ECO:0000256" key="5">
    <source>
        <dbReference type="SAM" id="MobiDB-lite"/>
    </source>
</evidence>
<dbReference type="PANTHER" id="PTHR24006">
    <property type="entry name" value="UBIQUITIN CARBOXYL-TERMINAL HYDROLASE"/>
    <property type="match status" value="1"/>
</dbReference>
<dbReference type="Gene3D" id="3.90.70.10">
    <property type="entry name" value="Cysteine proteinases"/>
    <property type="match status" value="1"/>
</dbReference>
<protein>
    <submittedName>
        <fullName evidence="9">Ubiquitinyl hydrolase 1</fullName>
    </submittedName>
</protein>
<dbReference type="PROSITE" id="PS00972">
    <property type="entry name" value="USP_1"/>
    <property type="match status" value="1"/>
</dbReference>
<dbReference type="Pfam" id="PF25010">
    <property type="entry name" value="ARM_UBP24_USP9X-Y"/>
    <property type="match status" value="1"/>
</dbReference>
<dbReference type="GO" id="GO:0005829">
    <property type="term" value="C:cytosol"/>
    <property type="evidence" value="ECO:0007669"/>
    <property type="project" value="TreeGrafter"/>
</dbReference>
<dbReference type="PROSITE" id="PS00973">
    <property type="entry name" value="USP_2"/>
    <property type="match status" value="1"/>
</dbReference>
<evidence type="ECO:0000259" key="6">
    <source>
        <dbReference type="PROSITE" id="PS50030"/>
    </source>
</evidence>
<keyword evidence="4" id="KW-0378">Hydrolase</keyword>
<dbReference type="SUPFAM" id="SSF54001">
    <property type="entry name" value="Cysteine proteinases"/>
    <property type="match status" value="1"/>
</dbReference>
<dbReference type="InterPro" id="IPR038765">
    <property type="entry name" value="Papain-like_cys_pep_sf"/>
</dbReference>
<keyword evidence="3" id="KW-0833">Ubl conjugation pathway</keyword>
<dbReference type="GO" id="GO:0016579">
    <property type="term" value="P:protein deubiquitination"/>
    <property type="evidence" value="ECO:0007669"/>
    <property type="project" value="InterPro"/>
</dbReference>
<sequence length="2539" mass="289755">MASSISQFSEIDSSHDDCGEQEDHDIKIATLLSHGFEQPDVEIALRKSNNDVSKAYNLLSLNKEPVHDVFSSASEWSNEDHEAGPSSDNFPTPSFRCASQQLLTNNIFDPVCTEFVDFYLPKCISLHVNPPEPLFFNDVNLGISVDFCKEVVPLISRRLSKLPVANSLCHSMADLFNPRNKMFCAYRRLSPSEVQNRSFDIQITYCDIRKTMNGKDHTHRLLQELIDLFITSSGFSNVNEVLRNHRDVLTPRDIFELLCAIDSFRDFLDSKKMTHILLSIVEGSLNILNEVSEKYIRDALSRTHIMDVIDICTKWMELLNASSFSCDHCLLKFFLRCITCNQLDAKVFAFHELGKLVVKNRPFSSVFDFNLFNSWLKDNNILKHALQGNMDQPTYLEKIRPILSYMTSEMSASDLSGVWSLRKGRMGVSADNFSTILVQIGKGLNCEQIGWLEQLFIKCFHANETRMYDRIFLCCRDIGIYSEHPQISEKMLSIMWNLIGLARKKNFMTLNAVKWFIELVCNKKDLIIKDTYIRKCLDILTVQSGPIIVSSLVILRELLEMSSNIVSQAKNCKPSSRGFRSRDQWGDIPRLETNLDEVKSLLRDNNFAKVLYEKLASCKELAQKSVSDGLEDCEHITAVVISDGCTYSFAVKNILAVFKWLIQNQVVDFSKEIWCHLWDTLSSSGSNYSSEMALLFEWLTQFNVHTIKASTVTALLESFCTIPANRLTLDGLKSLCHLIDSIDDRRFRDQASTQCLEYLWEVLEVAENKEIVREVMQKLIEFGSRNNDCSQYRLFLSICYQRLDNLRTEYFRRIGQTACPSPNLSKSSASSDQQEVEALRNICRRPDSGCKGDVAEPQNSQETICEAMFSCGSSSPPNRSASELSPLLLLRGIDRLLQLIAIFVESEDNLFFMPRHFPPHGALVPGRPLRIYCHVEDDPSEENALLFHTNSHEAIGQFRSRLSNRLHFRSIGVYKIYVQKGDKSVEIPCSHEWKTLEQVGLASFRDGICELENIDVTIRCPRLSVSSVNYNSGRLISEKQLPGVIVHETNGVFAMLHELQKIADLEIQKSCRRILALIPVDPTVLAAFAVEESPPRIGRGTTNDAVVVEKFLTPSDPYRLLYTLEVLSGLLVPTFASKITVTTSNRLARILINSVIYKHLLKLIASPHLIAPITPSDRTRLFELLTLILRVLLLGQSVLSHAITHEEQCLSSLQNFKKSERRKDPLYEDLSTLSIESSSAVANFSNEEFLSLITILRDAVWRGAAGWLLYSIKLPIYPDYFGITPKSCETPNSAQTEDNVWVELPICKVPDARSATESIRGSHAQALDNRSEALTNDLLLLMVRCINIRLNTSELDQAVKENLLKLCTSGSWREFWLDTLLNTVTSELRRHARDALMCIVRCPSLGSNICQILALLLETVESPPFSRERVKKMDELSRRKLANSLEMYLCLASILEYNRSNSEEDILHIWRLVKRDPMQIAWEIFDYVINTASSSTNDYINADFMYAKLRVLRALLKYSSPEARKQMGEKFMVPMLGCCVFAQVLQGSFSSVWGGKNPLFALEVLSDLTEGCVENAFRLIEWLQNYFGTLRELEWEYRPVSESRVLDHVGLQNGGGTCYMNSVLQQLFAIPGLANHLLSIEVSNDREKENNQLLLALQSVFARLTMTRSRLYVPREMWETFRFTGADRLDTRQQHDAVDFFTELIDRVDSALEAEKKPLLFRPRLRGKFSYEYICYGCFHRHIGADEEFLAVNLELHGPSLEECLEHYVNGELLEGDNAYYCSKCQEKRNTLRRGSFCELPNTLAIQLKRFSYDINGRVDKKNDFCSFPMVLDMTSYCTQARAVCDQDLKSLFDDVYSSEQEDSSSIGEEEVKCQESHHSPSSPSRWGRKRRKTSSLPNLNGVESYLYELVGVVVHSGGARAGHYVSYVKERRPEMYNTFTYGQWVELNDAEVRIFSGTPEAMECEWFGGSFTASPNAAFPSRVDLPKERLRSFSAYVLLYEKKETRSTAVIHMGDTPRLPNHLFTAVENENMSFLKERDLFSSTYGYAVCKTVSNFVAELEFGDGHKNEENSKMAVVIFRMFFDYCRNALWRLSYESREARLFEFSFESIRRLIRCSSSVRQEFFQLLVNCNYQIFYTMFSSPDDVCSAWWRLVGDALCEWVEDFDYERLPKSSAKLPQEIVARIITQIKCVDSAHTCCIHGAVRCLNSFARSSHSAAIRLIGAGIMPVICEHIANEWSVSTRIQGRGDLRSNRQLTVDFLSLYATLLVHIRDDPCFKKEFPLENGDSFTSVLVWMYIEFSTDKRMCHVIEEIFCLIEQIRPNFLESVVNFLLMELGRVECVELAKEIVRFVVNICRRLDDGNVSNAFRYFAILLDGCERSDFINESEVPKGLISQAEELLVHCEYDRVRVILESLARWKEEGTVDRRIAEVYNEADRFDRIACCTLRLAEEESAAIATGVVGEVGVGIHREDPVEIYYRNRISKLHKDCGTDEAPLVDVIPHRNEYEDDIDEDDGIGLSPPSLTPTITDFDDVAEQE</sequence>
<dbReference type="PROSITE" id="PS50030">
    <property type="entry name" value="UBA"/>
    <property type="match status" value="1"/>
</dbReference>
<keyword evidence="2" id="KW-0645">Protease</keyword>
<feature type="domain" description="UBA" evidence="6">
    <location>
        <begin position="21"/>
        <end position="62"/>
    </location>
</feature>
<dbReference type="InterPro" id="IPR050164">
    <property type="entry name" value="Peptidase_C19"/>
</dbReference>
<dbReference type="GO" id="GO:0004843">
    <property type="term" value="F:cysteine-type deubiquitinase activity"/>
    <property type="evidence" value="ECO:0007669"/>
    <property type="project" value="InterPro"/>
</dbReference>
<dbReference type="InterPro" id="IPR015940">
    <property type="entry name" value="UBA"/>
</dbReference>